<feature type="chain" id="PRO_5040206176" evidence="1">
    <location>
        <begin position="23"/>
        <end position="192"/>
    </location>
</feature>
<protein>
    <submittedName>
        <fullName evidence="3">Uncharacterized protein</fullName>
    </submittedName>
</protein>
<keyword evidence="1" id="KW-0732">Signal</keyword>
<evidence type="ECO:0000313" key="3">
    <source>
        <dbReference type="WBParaSite" id="Smp_327540.1"/>
    </source>
</evidence>
<dbReference type="WBParaSite" id="Smp_327540.1">
    <property type="protein sequence ID" value="Smp_327540.1"/>
    <property type="gene ID" value="Smp_327540"/>
</dbReference>
<dbReference type="Proteomes" id="UP000008854">
    <property type="component" value="Unassembled WGS sequence"/>
</dbReference>
<keyword evidence="2" id="KW-1185">Reference proteome</keyword>
<feature type="signal peptide" evidence="1">
    <location>
        <begin position="1"/>
        <end position="22"/>
    </location>
</feature>
<organism evidence="2 3">
    <name type="scientific">Schistosoma mansoni</name>
    <name type="common">Blood fluke</name>
    <dbReference type="NCBI Taxonomy" id="6183"/>
    <lineage>
        <taxon>Eukaryota</taxon>
        <taxon>Metazoa</taxon>
        <taxon>Spiralia</taxon>
        <taxon>Lophotrochozoa</taxon>
        <taxon>Platyhelminthes</taxon>
        <taxon>Trematoda</taxon>
        <taxon>Digenea</taxon>
        <taxon>Strigeidida</taxon>
        <taxon>Schistosomatoidea</taxon>
        <taxon>Schistosomatidae</taxon>
        <taxon>Schistosoma</taxon>
    </lineage>
</organism>
<dbReference type="InParanoid" id="A0A5K4F6X9"/>
<proteinExistence type="predicted"/>
<accession>A0A5K4F6X9</accession>
<sequence>MVCLVWFHVAALLLLLHTSTQTYVDLNELEDIEAEISYSEEQLGVLSEKINASDSEIQSLRDKIIKADPQGMMNIDEFIKCKSEYWIANRATQALLAIQNLKKYYQAKYPHVKFDFSNLEAPIIEKAERYENLRSEGGLRNCIELIPHETADVIQIDEQIFSKYIDVEYLDMESFIHSFLSQLLEAMSNDGK</sequence>
<reference evidence="3" key="2">
    <citation type="submission" date="2019-11" db="UniProtKB">
        <authorList>
            <consortium name="WormBaseParasite"/>
        </authorList>
    </citation>
    <scope>IDENTIFICATION</scope>
    <source>
        <strain evidence="3">Puerto Rican</strain>
    </source>
</reference>
<reference evidence="2" key="1">
    <citation type="journal article" date="2012" name="PLoS Negl. Trop. Dis.">
        <title>A systematically improved high quality genome and transcriptome of the human blood fluke Schistosoma mansoni.</title>
        <authorList>
            <person name="Protasio A.V."/>
            <person name="Tsai I.J."/>
            <person name="Babbage A."/>
            <person name="Nichol S."/>
            <person name="Hunt M."/>
            <person name="Aslett M.A."/>
            <person name="De Silva N."/>
            <person name="Velarde G.S."/>
            <person name="Anderson T.J."/>
            <person name="Clark R.C."/>
            <person name="Davidson C."/>
            <person name="Dillon G.P."/>
            <person name="Holroyd N.E."/>
            <person name="LoVerde P.T."/>
            <person name="Lloyd C."/>
            <person name="McQuillan J."/>
            <person name="Oliveira G."/>
            <person name="Otto T.D."/>
            <person name="Parker-Manuel S.J."/>
            <person name="Quail M.A."/>
            <person name="Wilson R.A."/>
            <person name="Zerlotini A."/>
            <person name="Dunne D.W."/>
            <person name="Berriman M."/>
        </authorList>
    </citation>
    <scope>NUCLEOTIDE SEQUENCE [LARGE SCALE GENOMIC DNA]</scope>
    <source>
        <strain evidence="2">Puerto Rican</strain>
    </source>
</reference>
<name>A0A5K4F6X9_SCHMA</name>
<evidence type="ECO:0000256" key="1">
    <source>
        <dbReference type="SAM" id="SignalP"/>
    </source>
</evidence>
<evidence type="ECO:0000313" key="2">
    <source>
        <dbReference type="Proteomes" id="UP000008854"/>
    </source>
</evidence>
<dbReference type="AlphaFoldDB" id="A0A5K4F6X9"/>